<organism evidence="2 3">
    <name type="scientific">Scophthalmus maximus</name>
    <name type="common">Turbot</name>
    <name type="synonym">Psetta maxima</name>
    <dbReference type="NCBI Taxonomy" id="52904"/>
    <lineage>
        <taxon>Eukaryota</taxon>
        <taxon>Metazoa</taxon>
        <taxon>Chordata</taxon>
        <taxon>Craniata</taxon>
        <taxon>Vertebrata</taxon>
        <taxon>Euteleostomi</taxon>
        <taxon>Actinopterygii</taxon>
        <taxon>Neopterygii</taxon>
        <taxon>Teleostei</taxon>
        <taxon>Neoteleostei</taxon>
        <taxon>Acanthomorphata</taxon>
        <taxon>Carangaria</taxon>
        <taxon>Pleuronectiformes</taxon>
        <taxon>Pleuronectoidei</taxon>
        <taxon>Scophthalmidae</taxon>
        <taxon>Scophthalmus</taxon>
    </lineage>
</organism>
<evidence type="ECO:0000313" key="2">
    <source>
        <dbReference type="EMBL" id="KAF0045973.1"/>
    </source>
</evidence>
<sequence length="97" mass="11315">MRTDANQRNQKWKAEEGEESAQPHRLTSKQRRAMDRAKRTKKVGVRYYKLHNVKNKNKDRKAPAAATEEKSDGSCKEDEESWRALLQIAQCEKQEQG</sequence>
<dbReference type="AlphaFoldDB" id="A0A6A4TIY6"/>
<accession>A0A6A4TIY6</accession>
<feature type="region of interest" description="Disordered" evidence="1">
    <location>
        <begin position="54"/>
        <end position="78"/>
    </location>
</feature>
<gene>
    <name evidence="2" type="ORF">F2P81_002502</name>
</gene>
<reference evidence="2 3" key="1">
    <citation type="submission" date="2019-06" db="EMBL/GenBank/DDBJ databases">
        <title>Draft genomes of female and male turbot (Scophthalmus maximus).</title>
        <authorList>
            <person name="Xu H."/>
            <person name="Xu X.-W."/>
            <person name="Shao C."/>
            <person name="Chen S."/>
        </authorList>
    </citation>
    <scope>NUCLEOTIDE SEQUENCE [LARGE SCALE GENOMIC DNA]</scope>
    <source>
        <strain evidence="2">Ysfricsl-2016a</strain>
        <tissue evidence="2">Blood</tissue>
    </source>
</reference>
<proteinExistence type="predicted"/>
<name>A0A6A4TIY6_SCOMX</name>
<feature type="region of interest" description="Disordered" evidence="1">
    <location>
        <begin position="1"/>
        <end position="40"/>
    </location>
</feature>
<evidence type="ECO:0000313" key="3">
    <source>
        <dbReference type="Proteomes" id="UP000438429"/>
    </source>
</evidence>
<feature type="compositionally biased region" description="Basic and acidic residues" evidence="1">
    <location>
        <begin position="67"/>
        <end position="76"/>
    </location>
</feature>
<dbReference type="Proteomes" id="UP000438429">
    <property type="component" value="Unassembled WGS sequence"/>
</dbReference>
<dbReference type="EMBL" id="VEVO01000002">
    <property type="protein sequence ID" value="KAF0045973.1"/>
    <property type="molecule type" value="Genomic_DNA"/>
</dbReference>
<evidence type="ECO:0000256" key="1">
    <source>
        <dbReference type="SAM" id="MobiDB-lite"/>
    </source>
</evidence>
<protein>
    <submittedName>
        <fullName evidence="2">Uncharacterized protein</fullName>
    </submittedName>
</protein>
<comment type="caution">
    <text evidence="2">The sequence shown here is derived from an EMBL/GenBank/DDBJ whole genome shotgun (WGS) entry which is preliminary data.</text>
</comment>